<accession>A0ABU5HFK1</accession>
<evidence type="ECO:0000313" key="2">
    <source>
        <dbReference type="EMBL" id="MDY7232021.1"/>
    </source>
</evidence>
<reference evidence="2 3" key="1">
    <citation type="submission" date="2023-12" db="EMBL/GenBank/DDBJ databases">
        <title>the genome sequence of Hyalangium sp. s54d21.</title>
        <authorList>
            <person name="Zhang X."/>
        </authorList>
    </citation>
    <scope>NUCLEOTIDE SEQUENCE [LARGE SCALE GENOMIC DNA]</scope>
    <source>
        <strain evidence="3">s54d21</strain>
    </source>
</reference>
<dbReference type="InterPro" id="IPR029058">
    <property type="entry name" value="AB_hydrolase_fold"/>
</dbReference>
<feature type="chain" id="PRO_5045608284" evidence="1">
    <location>
        <begin position="26"/>
        <end position="371"/>
    </location>
</feature>
<evidence type="ECO:0000313" key="3">
    <source>
        <dbReference type="Proteomes" id="UP001291309"/>
    </source>
</evidence>
<organism evidence="2 3">
    <name type="scientific">Hyalangium rubrum</name>
    <dbReference type="NCBI Taxonomy" id="3103134"/>
    <lineage>
        <taxon>Bacteria</taxon>
        <taxon>Pseudomonadati</taxon>
        <taxon>Myxococcota</taxon>
        <taxon>Myxococcia</taxon>
        <taxon>Myxococcales</taxon>
        <taxon>Cystobacterineae</taxon>
        <taxon>Archangiaceae</taxon>
        <taxon>Hyalangium</taxon>
    </lineage>
</organism>
<feature type="signal peptide" evidence="1">
    <location>
        <begin position="1"/>
        <end position="25"/>
    </location>
</feature>
<keyword evidence="3" id="KW-1185">Reference proteome</keyword>
<dbReference type="Proteomes" id="UP001291309">
    <property type="component" value="Unassembled WGS sequence"/>
</dbReference>
<sequence length="371" mass="39333">MTQRSTVLLAALTVGALGLSTPAHAGAAKSTYPVVFAHGMAGFDDILGYDYWGDDYGTFVGDACDEFAEVYCNEDISSTQKSFVAQVQPFQSSEVRGLDLANDVESFMATAGASYVNLVGHSQGGIDIRKAARVLRERKGYTVVKVSVSVSSPHRGSPVAKYILDLGPGVTSVIAALAEYYGDVVYQSGNDAFAAAKQLVYNDYSASDGKTTGMKAFNTTYPVSTTYAARHASAITAQNGLSVNPALYLLSEFLFDIDGDGYCVDDCENDGAAGKGDGVKNETDDDGLVGINSQQMGYRLKYSESALGFDSMTTDANLGNVTNLNAPTSAQMTSSSSVINQDHMDVIGVGPDTFDEPEFYATIIDYIALHD</sequence>
<protein>
    <submittedName>
        <fullName evidence="2">Acetyltransferase</fullName>
    </submittedName>
</protein>
<gene>
    <name evidence="2" type="ORF">SYV04_36875</name>
</gene>
<dbReference type="Gene3D" id="3.40.50.1820">
    <property type="entry name" value="alpha/beta hydrolase"/>
    <property type="match status" value="1"/>
</dbReference>
<evidence type="ECO:0000256" key="1">
    <source>
        <dbReference type="SAM" id="SignalP"/>
    </source>
</evidence>
<dbReference type="SUPFAM" id="SSF53474">
    <property type="entry name" value="alpha/beta-Hydrolases"/>
    <property type="match status" value="1"/>
</dbReference>
<name>A0ABU5HFK1_9BACT</name>
<proteinExistence type="predicted"/>
<comment type="caution">
    <text evidence="2">The sequence shown here is derived from an EMBL/GenBank/DDBJ whole genome shotgun (WGS) entry which is preliminary data.</text>
</comment>
<keyword evidence="1" id="KW-0732">Signal</keyword>
<dbReference type="RefSeq" id="WP_321550735.1">
    <property type="nucleotide sequence ID" value="NZ_JAXIVS010000017.1"/>
</dbReference>
<dbReference type="EMBL" id="JAXIVS010000017">
    <property type="protein sequence ID" value="MDY7232021.1"/>
    <property type="molecule type" value="Genomic_DNA"/>
</dbReference>